<proteinExistence type="predicted"/>
<name>A0A498IFE7_MALDO</name>
<evidence type="ECO:0000313" key="3">
    <source>
        <dbReference type="Proteomes" id="UP000290289"/>
    </source>
</evidence>
<reference evidence="2 3" key="1">
    <citation type="submission" date="2018-10" db="EMBL/GenBank/DDBJ databases">
        <title>A high-quality apple genome assembly.</title>
        <authorList>
            <person name="Hu J."/>
        </authorList>
    </citation>
    <scope>NUCLEOTIDE SEQUENCE [LARGE SCALE GENOMIC DNA]</scope>
    <source>
        <strain evidence="3">cv. HFTH1</strain>
        <tissue evidence="2">Young leaf</tissue>
    </source>
</reference>
<evidence type="ECO:0000256" key="1">
    <source>
        <dbReference type="SAM" id="MobiDB-lite"/>
    </source>
</evidence>
<sequence length="119" mass="12845">MALDATRVVPSNFSINDCFPPKRNLLKVNQQSLLQASQMVHQTRGSKPRRGGRGARSLNRSGCASCIDEGNPPELYDVVINPSKELVEAEECEPSKSSIVAGINPLASTQNGVLVQNKI</sequence>
<feature type="compositionally biased region" description="Basic residues" evidence="1">
    <location>
        <begin position="44"/>
        <end position="53"/>
    </location>
</feature>
<evidence type="ECO:0000313" key="2">
    <source>
        <dbReference type="EMBL" id="RXH81749.1"/>
    </source>
</evidence>
<dbReference type="EMBL" id="RDQH01000338">
    <property type="protein sequence ID" value="RXH81749.1"/>
    <property type="molecule type" value="Genomic_DNA"/>
</dbReference>
<dbReference type="AlphaFoldDB" id="A0A498IFE7"/>
<feature type="region of interest" description="Disordered" evidence="1">
    <location>
        <begin position="38"/>
        <end position="59"/>
    </location>
</feature>
<comment type="caution">
    <text evidence="2">The sequence shown here is derived from an EMBL/GenBank/DDBJ whole genome shotgun (WGS) entry which is preliminary data.</text>
</comment>
<keyword evidence="3" id="KW-1185">Reference proteome</keyword>
<protein>
    <submittedName>
        <fullName evidence="2">Uncharacterized protein</fullName>
    </submittedName>
</protein>
<organism evidence="2 3">
    <name type="scientific">Malus domestica</name>
    <name type="common">Apple</name>
    <name type="synonym">Pyrus malus</name>
    <dbReference type="NCBI Taxonomy" id="3750"/>
    <lineage>
        <taxon>Eukaryota</taxon>
        <taxon>Viridiplantae</taxon>
        <taxon>Streptophyta</taxon>
        <taxon>Embryophyta</taxon>
        <taxon>Tracheophyta</taxon>
        <taxon>Spermatophyta</taxon>
        <taxon>Magnoliopsida</taxon>
        <taxon>eudicotyledons</taxon>
        <taxon>Gunneridae</taxon>
        <taxon>Pentapetalae</taxon>
        <taxon>rosids</taxon>
        <taxon>fabids</taxon>
        <taxon>Rosales</taxon>
        <taxon>Rosaceae</taxon>
        <taxon>Amygdaloideae</taxon>
        <taxon>Maleae</taxon>
        <taxon>Malus</taxon>
    </lineage>
</organism>
<gene>
    <name evidence="2" type="ORF">DVH24_036090</name>
</gene>
<accession>A0A498IFE7</accession>
<dbReference type="Proteomes" id="UP000290289">
    <property type="component" value="Chromosome 12"/>
</dbReference>